<sequence>MRYQTMTDTSRAPLHKQRRCFMVGSQVNFSYY</sequence>
<dbReference type="AlphaFoldDB" id="A0A3P7JZ84"/>
<keyword evidence="2" id="KW-1185">Reference proteome</keyword>
<accession>A0A3P7JZ84</accession>
<reference evidence="1 2" key="1">
    <citation type="submission" date="2018-11" db="EMBL/GenBank/DDBJ databases">
        <authorList>
            <consortium name="Pathogen Informatics"/>
        </authorList>
    </citation>
    <scope>NUCLEOTIDE SEQUENCE [LARGE SCALE GENOMIC DNA]</scope>
</reference>
<protein>
    <submittedName>
        <fullName evidence="1">Uncharacterized protein</fullName>
    </submittedName>
</protein>
<evidence type="ECO:0000313" key="2">
    <source>
        <dbReference type="Proteomes" id="UP000270094"/>
    </source>
</evidence>
<organism evidence="1 2">
    <name type="scientific">Strongylus vulgaris</name>
    <name type="common">Blood worm</name>
    <dbReference type="NCBI Taxonomy" id="40348"/>
    <lineage>
        <taxon>Eukaryota</taxon>
        <taxon>Metazoa</taxon>
        <taxon>Ecdysozoa</taxon>
        <taxon>Nematoda</taxon>
        <taxon>Chromadorea</taxon>
        <taxon>Rhabditida</taxon>
        <taxon>Rhabditina</taxon>
        <taxon>Rhabditomorpha</taxon>
        <taxon>Strongyloidea</taxon>
        <taxon>Strongylidae</taxon>
        <taxon>Strongylus</taxon>
    </lineage>
</organism>
<proteinExistence type="predicted"/>
<dbReference type="EMBL" id="UYYB01137868">
    <property type="protein sequence ID" value="VDM85239.1"/>
    <property type="molecule type" value="Genomic_DNA"/>
</dbReference>
<dbReference type="OrthoDB" id="6375174at2759"/>
<evidence type="ECO:0000313" key="1">
    <source>
        <dbReference type="EMBL" id="VDM85239.1"/>
    </source>
</evidence>
<gene>
    <name evidence="1" type="ORF">SVUK_LOCUS20237</name>
</gene>
<name>A0A3P7JZ84_STRVU</name>
<dbReference type="Proteomes" id="UP000270094">
    <property type="component" value="Unassembled WGS sequence"/>
</dbReference>